<feature type="transmembrane region" description="Helical" evidence="8">
    <location>
        <begin position="360"/>
        <end position="385"/>
    </location>
</feature>
<proteinExistence type="inferred from homology"/>
<keyword evidence="2" id="KW-1003">Cell membrane</keyword>
<evidence type="ECO:0000256" key="8">
    <source>
        <dbReference type="SAM" id="Phobius"/>
    </source>
</evidence>
<name>A0A7R9HQH7_9NEOP</name>
<evidence type="ECO:0000259" key="9">
    <source>
        <dbReference type="PROSITE" id="PS50850"/>
    </source>
</evidence>
<dbReference type="Gene3D" id="1.20.1250.20">
    <property type="entry name" value="MFS general substrate transporter like domains"/>
    <property type="match status" value="2"/>
</dbReference>
<organism evidence="10">
    <name type="scientific">Timema monikensis</name>
    <dbReference type="NCBI Taxonomy" id="170555"/>
    <lineage>
        <taxon>Eukaryota</taxon>
        <taxon>Metazoa</taxon>
        <taxon>Ecdysozoa</taxon>
        <taxon>Arthropoda</taxon>
        <taxon>Hexapoda</taxon>
        <taxon>Insecta</taxon>
        <taxon>Pterygota</taxon>
        <taxon>Neoptera</taxon>
        <taxon>Polyneoptera</taxon>
        <taxon>Phasmatodea</taxon>
        <taxon>Timematodea</taxon>
        <taxon>Timematoidea</taxon>
        <taxon>Timematidae</taxon>
        <taxon>Timema</taxon>
    </lineage>
</organism>
<feature type="transmembrane region" description="Helical" evidence="8">
    <location>
        <begin position="24"/>
        <end position="45"/>
    </location>
</feature>
<feature type="transmembrane region" description="Helical" evidence="8">
    <location>
        <begin position="178"/>
        <end position="198"/>
    </location>
</feature>
<dbReference type="InterPro" id="IPR044775">
    <property type="entry name" value="MFS_ERD6/Tret1-like"/>
</dbReference>
<dbReference type="AlphaFoldDB" id="A0A7R9HQH7"/>
<dbReference type="PANTHER" id="PTHR48021:SF1">
    <property type="entry name" value="GH07001P-RELATED"/>
    <property type="match status" value="1"/>
</dbReference>
<dbReference type="Pfam" id="PF00083">
    <property type="entry name" value="Sugar_tr"/>
    <property type="match status" value="2"/>
</dbReference>
<evidence type="ECO:0000256" key="5">
    <source>
        <dbReference type="ARBA" id="ARBA00023136"/>
    </source>
</evidence>
<sequence>MDDAKSSTSIAQGKTTSARHFPQYLAAFTVSIGAFGQGTVLAWSSPAGLPLMDGAMGFPVDSEQLSWTGALMPLGAVVVMAPMGWAIDRLGRKNTMLLLVVPFLVGWALIMWPTSVGMLYAGRFLTGMAGGAFSVSGPVYTAEVAQKEIRGLLGSFYQVLLTFGVLFTFAVGSVLSPFWLSAICAAVPVLFAATFVFMPETPVYFLRNDQGDKARQSLRWLRGPEVDLEPELQELQLAVDEERKNQASLRDAFKTLGAKKGLLVSAGLLVFQQLSGVNSATFYTTVIFKDAGSKMAPTQATIIIGAVQVVTTIVSCLVVDRLGRRILLLTSDLVMSVCMFALGAFFYLQHVGHDTSALTWLPVTSLSVFFVAYALGIVVCSAAVLQDVEVCSATHLPPAGDPDKNCVVHMSLSNVSHHYDLFRYGPVPWLMMGELFLPNIKGIASSISCLLNWTLAFLVTKFFANLVEAFGTYTTFWIFAVLSAFGVLFVYFVVPETKGKPVELIFREMNGDLVASLDFPLKDRDTGLSVQGMRGASAVYM</sequence>
<dbReference type="GO" id="GO:0051119">
    <property type="term" value="F:sugar transmembrane transporter activity"/>
    <property type="evidence" value="ECO:0007669"/>
    <property type="project" value="InterPro"/>
</dbReference>
<evidence type="ECO:0000256" key="4">
    <source>
        <dbReference type="ARBA" id="ARBA00022989"/>
    </source>
</evidence>
<feature type="transmembrane region" description="Helical" evidence="8">
    <location>
        <begin position="300"/>
        <end position="319"/>
    </location>
</feature>
<evidence type="ECO:0000256" key="3">
    <source>
        <dbReference type="ARBA" id="ARBA00022692"/>
    </source>
</evidence>
<feature type="transmembrane region" description="Helical" evidence="8">
    <location>
        <begin position="65"/>
        <end position="85"/>
    </location>
</feature>
<keyword evidence="5 8" id="KW-0472">Membrane</keyword>
<evidence type="ECO:0000256" key="6">
    <source>
        <dbReference type="ARBA" id="ARBA00023180"/>
    </source>
</evidence>
<keyword evidence="6" id="KW-0325">Glycoprotein</keyword>
<accession>A0A7R9HQH7</accession>
<keyword evidence="3 8" id="KW-0812">Transmembrane</keyword>
<feature type="transmembrane region" description="Helical" evidence="8">
    <location>
        <begin position="152"/>
        <end position="172"/>
    </location>
</feature>
<dbReference type="InterPro" id="IPR050549">
    <property type="entry name" value="MFS_Trehalose_Transporter"/>
</dbReference>
<evidence type="ECO:0000313" key="10">
    <source>
        <dbReference type="EMBL" id="CAD7428803.1"/>
    </source>
</evidence>
<feature type="transmembrane region" description="Helical" evidence="8">
    <location>
        <begin position="120"/>
        <end position="140"/>
    </location>
</feature>
<dbReference type="InterPro" id="IPR020846">
    <property type="entry name" value="MFS_dom"/>
</dbReference>
<dbReference type="InterPro" id="IPR005828">
    <property type="entry name" value="MFS_sugar_transport-like"/>
</dbReference>
<dbReference type="GO" id="GO:0005886">
    <property type="term" value="C:plasma membrane"/>
    <property type="evidence" value="ECO:0007669"/>
    <property type="project" value="UniProtKB-SubCell"/>
</dbReference>
<dbReference type="InterPro" id="IPR005829">
    <property type="entry name" value="Sugar_transporter_CS"/>
</dbReference>
<dbReference type="PANTHER" id="PTHR48021">
    <property type="match status" value="1"/>
</dbReference>
<gene>
    <name evidence="10" type="ORF">TMSB3V08_LOCUS5594</name>
</gene>
<dbReference type="PROSITE" id="PS50850">
    <property type="entry name" value="MFS"/>
    <property type="match status" value="1"/>
</dbReference>
<feature type="transmembrane region" description="Helical" evidence="8">
    <location>
        <begin position="262"/>
        <end position="288"/>
    </location>
</feature>
<feature type="domain" description="Major facilitator superfamily (MFS) profile" evidence="9">
    <location>
        <begin position="26"/>
        <end position="498"/>
    </location>
</feature>
<dbReference type="FunFam" id="1.20.1250.20:FF:000055">
    <property type="entry name" value="Facilitated trehalose transporter Tret1-2 homolog"/>
    <property type="match status" value="1"/>
</dbReference>
<comment type="similarity">
    <text evidence="7">Belongs to the major facilitator superfamily. Sugar transporter (TC 2.A.1.1) family. Trehalose transporter subfamily.</text>
</comment>
<dbReference type="CDD" id="cd17358">
    <property type="entry name" value="MFS_GLUT6_8_Class3_like"/>
    <property type="match status" value="1"/>
</dbReference>
<comment type="subcellular location">
    <subcellularLocation>
        <location evidence="1">Cell membrane</location>
        <topology evidence="1">Multi-pass membrane protein</topology>
    </subcellularLocation>
</comment>
<feature type="transmembrane region" description="Helical" evidence="8">
    <location>
        <begin position="97"/>
        <end position="114"/>
    </location>
</feature>
<dbReference type="SUPFAM" id="SSF103473">
    <property type="entry name" value="MFS general substrate transporter"/>
    <property type="match status" value="2"/>
</dbReference>
<dbReference type="EMBL" id="OB793867">
    <property type="protein sequence ID" value="CAD7428803.1"/>
    <property type="molecule type" value="Genomic_DNA"/>
</dbReference>
<keyword evidence="4 8" id="KW-1133">Transmembrane helix</keyword>
<feature type="transmembrane region" description="Helical" evidence="8">
    <location>
        <begin position="476"/>
        <end position="494"/>
    </location>
</feature>
<dbReference type="PROSITE" id="PS00217">
    <property type="entry name" value="SUGAR_TRANSPORT_2"/>
    <property type="match status" value="1"/>
</dbReference>
<dbReference type="InterPro" id="IPR036259">
    <property type="entry name" value="MFS_trans_sf"/>
</dbReference>
<protein>
    <recommendedName>
        <fullName evidence="9">Major facilitator superfamily (MFS) profile domain-containing protein</fullName>
    </recommendedName>
</protein>
<reference evidence="10" key="1">
    <citation type="submission" date="2020-11" db="EMBL/GenBank/DDBJ databases">
        <authorList>
            <person name="Tran Van P."/>
        </authorList>
    </citation>
    <scope>NUCLEOTIDE SEQUENCE</scope>
</reference>
<evidence type="ECO:0000256" key="1">
    <source>
        <dbReference type="ARBA" id="ARBA00004651"/>
    </source>
</evidence>
<evidence type="ECO:0000256" key="2">
    <source>
        <dbReference type="ARBA" id="ARBA00022475"/>
    </source>
</evidence>
<feature type="transmembrane region" description="Helical" evidence="8">
    <location>
        <begin position="442"/>
        <end position="464"/>
    </location>
</feature>
<feature type="transmembrane region" description="Helical" evidence="8">
    <location>
        <begin position="326"/>
        <end position="348"/>
    </location>
</feature>
<evidence type="ECO:0000256" key="7">
    <source>
        <dbReference type="ARBA" id="ARBA00024348"/>
    </source>
</evidence>